<keyword evidence="2" id="KW-0472">Membrane</keyword>
<name>A0A1I3Z4R0_9PROT</name>
<dbReference type="OrthoDB" id="8554933at2"/>
<dbReference type="EMBL" id="FOSP01000005">
    <property type="protein sequence ID" value="SFK38496.1"/>
    <property type="molecule type" value="Genomic_DNA"/>
</dbReference>
<dbReference type="STRING" id="52441.SAMN05216302_100563"/>
<evidence type="ECO:0000256" key="1">
    <source>
        <dbReference type="SAM" id="MobiDB-lite"/>
    </source>
</evidence>
<reference evidence="4" key="1">
    <citation type="submission" date="2016-10" db="EMBL/GenBank/DDBJ databases">
        <authorList>
            <person name="Varghese N."/>
            <person name="Submissions S."/>
        </authorList>
    </citation>
    <scope>NUCLEOTIDE SEQUENCE [LARGE SCALE GENOMIC DNA]</scope>
    <source>
        <strain evidence="4">Nm69</strain>
    </source>
</reference>
<evidence type="ECO:0000256" key="2">
    <source>
        <dbReference type="SAM" id="Phobius"/>
    </source>
</evidence>
<evidence type="ECO:0000313" key="4">
    <source>
        <dbReference type="Proteomes" id="UP000199533"/>
    </source>
</evidence>
<evidence type="ECO:0000313" key="3">
    <source>
        <dbReference type="EMBL" id="SFK38496.1"/>
    </source>
</evidence>
<proteinExistence type="predicted"/>
<gene>
    <name evidence="3" type="ORF">SAMN05216302_100563</name>
</gene>
<dbReference type="AlphaFoldDB" id="A0A1I3Z4R0"/>
<accession>A0A1I3Z4R0</accession>
<dbReference type="Proteomes" id="UP000199533">
    <property type="component" value="Unassembled WGS sequence"/>
</dbReference>
<keyword evidence="4" id="KW-1185">Reference proteome</keyword>
<keyword evidence="2" id="KW-0812">Transmembrane</keyword>
<protein>
    <submittedName>
        <fullName evidence="3">Uncharacterized protein</fullName>
    </submittedName>
</protein>
<feature type="region of interest" description="Disordered" evidence="1">
    <location>
        <begin position="371"/>
        <end position="390"/>
    </location>
</feature>
<feature type="transmembrane region" description="Helical" evidence="2">
    <location>
        <begin position="16"/>
        <end position="38"/>
    </location>
</feature>
<keyword evidence="2" id="KW-1133">Transmembrane helix</keyword>
<organism evidence="3 4">
    <name type="scientific">Nitrosomonas aestuarii</name>
    <dbReference type="NCBI Taxonomy" id="52441"/>
    <lineage>
        <taxon>Bacteria</taxon>
        <taxon>Pseudomonadati</taxon>
        <taxon>Pseudomonadota</taxon>
        <taxon>Betaproteobacteria</taxon>
        <taxon>Nitrosomonadales</taxon>
        <taxon>Nitrosomonadaceae</taxon>
        <taxon>Nitrosomonas</taxon>
    </lineage>
</organism>
<sequence>MYFYQCYRQAHIRKSVYLTILCFTILLPLTGCLSPITLNRAVIVYDEAVTRAESEQLLINIARAQHHQPIHFTRVPSIAATFDFRINAGGTPALTGDAGGLLMPLFGGSVAENPTFTIVPIEGEEFTKRLLTPFHQSKLTLLLRQHFDVDLLLRMMAQEVRLQHHNSNDALDNTHEEKEHGFRLRHGRHHKAAPHVIELTEEQKHRVRLRSQRHQKQVAYRNSPSDMSGYEMFRRVALHLSAIQDQRQLYVEPLTFERSWTIPAAAVSAEGFQALEKEFTVRYNPQDNTYTLSKQILGPILITNYDPDVVCCEERAQLYDLTSPWIANDVAFDIRPGYAGGDWPVQGSFRLRSFHAILNFLGHALDEEPEYPVEKDARTPPITRNENPGMTLDLKVSDTVPADSGLSVRSHGKYYTINTAEPYYHWNKNAFQLLYILFRMTITDAPSLGVPSITIAK</sequence>